<keyword evidence="2" id="KW-1185">Reference proteome</keyword>
<dbReference type="RefSeq" id="WP_106042216.1">
    <property type="nucleotide sequence ID" value="NZ_CP027231.1"/>
</dbReference>
<name>A0ABM6TAY8_9BACE</name>
<organism evidence="1 2">
    <name type="scientific">Bacteroides zoogleoformans</name>
    <dbReference type="NCBI Taxonomy" id="28119"/>
    <lineage>
        <taxon>Bacteria</taxon>
        <taxon>Pseudomonadati</taxon>
        <taxon>Bacteroidota</taxon>
        <taxon>Bacteroidia</taxon>
        <taxon>Bacteroidales</taxon>
        <taxon>Bacteroidaceae</taxon>
        <taxon>Bacteroides</taxon>
    </lineage>
</organism>
<sequence>MYTPITVAIFRGPLSPLCLKEAIGNPEKWQAALRLLKHLPAEADAVEHLLRNLAASWQADLPAFSADDNAACGFRAPDDTTVLSCLPPTEVENPMPPASDNACATPHLTLYTALLNGEACWLKLLLRKRIEALRCDLDASLLLCDVLGEVYSICELTDDAYRAAPSAWWLQPLCRAMISLYIELISTFGYLLGPDDYPDYRHLPFASRLSHSSDAPDVPCICTAPTYEACRAVNRVKRFIALQEEPSAAGARAVIPEASRLYRMLPRLWQELPVHSPYRTCVCSAIGALENFLFFLYKELSLKAPHPYASLSSAAWCDGQTCALFDGEYADHLRYSEARGAVHWIKVKLREKCLTFLLPEEWPTGSIPRRLKSGLIHMLAIYERHYPAVYRPLMPEKEFSLVPADDMPPSAPDPIEIHRMLHFLCEQKNNHGRFLMDPLCVKQLEEDFMAFLQGKQPPGHKQKLTMPKNHNSIIYGVFFYYHQQKGGDKWKYALFLLSVFKTHISSASLLKNYSHYIQAYKEYVHIAG</sequence>
<reference evidence="1 2" key="1">
    <citation type="submission" date="2018-02" db="EMBL/GenBank/DDBJ databases">
        <authorList>
            <person name="Holder M.E."/>
            <person name="Ajami N.J."/>
            <person name="Petrosino J.F."/>
        </authorList>
    </citation>
    <scope>NUCLEOTIDE SEQUENCE [LARGE SCALE GENOMIC DNA]</scope>
    <source>
        <strain evidence="1 2">ATCC 33285</strain>
    </source>
</reference>
<accession>A0ABM6TAY8</accession>
<dbReference type="EMBL" id="CP027231">
    <property type="protein sequence ID" value="AVM53497.1"/>
    <property type="molecule type" value="Genomic_DNA"/>
</dbReference>
<evidence type="ECO:0000313" key="2">
    <source>
        <dbReference type="Proteomes" id="UP000238304"/>
    </source>
</evidence>
<proteinExistence type="predicted"/>
<dbReference type="Proteomes" id="UP000238304">
    <property type="component" value="Chromosome"/>
</dbReference>
<gene>
    <name evidence="1" type="ORF">C4H11_11645</name>
</gene>
<evidence type="ECO:0000313" key="1">
    <source>
        <dbReference type="EMBL" id="AVM53497.1"/>
    </source>
</evidence>
<protein>
    <submittedName>
        <fullName evidence="1">Uncharacterized protein</fullName>
    </submittedName>
</protein>